<keyword evidence="7" id="KW-0694">RNA-binding</keyword>
<dbReference type="EC" id="2.7.7.49" evidence="1"/>
<keyword evidence="6" id="KW-0378">Hydrolase</keyword>
<dbReference type="Pfam" id="PF00078">
    <property type="entry name" value="RVT_1"/>
    <property type="match status" value="1"/>
</dbReference>
<keyword evidence="5" id="KW-0255">Endonuclease</keyword>
<dbReference type="GO" id="GO:0003723">
    <property type="term" value="F:RNA binding"/>
    <property type="evidence" value="ECO:0007669"/>
    <property type="project" value="UniProtKB-KW"/>
</dbReference>
<dbReference type="PROSITE" id="PS50994">
    <property type="entry name" value="INTEGRASE"/>
    <property type="match status" value="1"/>
</dbReference>
<dbReference type="EMBL" id="JADOXO010000608">
    <property type="protein sequence ID" value="KAF9802127.1"/>
    <property type="molecule type" value="Genomic_DNA"/>
</dbReference>
<evidence type="ECO:0000256" key="9">
    <source>
        <dbReference type="SAM" id="MobiDB-lite"/>
    </source>
</evidence>
<keyword evidence="8" id="KW-0695">RNA-directed DNA polymerase</keyword>
<feature type="domain" description="Integrase catalytic" evidence="11">
    <location>
        <begin position="785"/>
        <end position="944"/>
    </location>
</feature>
<name>A0A8H7NTC3_9APHY</name>
<dbReference type="InterPro" id="IPR000477">
    <property type="entry name" value="RT_dom"/>
</dbReference>
<dbReference type="AlphaFoldDB" id="A0A8H7NTC3"/>
<evidence type="ECO:0000256" key="1">
    <source>
        <dbReference type="ARBA" id="ARBA00012493"/>
    </source>
</evidence>
<dbReference type="Gene3D" id="3.10.20.370">
    <property type="match status" value="1"/>
</dbReference>
<protein>
    <recommendedName>
        <fullName evidence="1">RNA-directed DNA polymerase</fullName>
        <ecNumber evidence="1">2.7.7.49</ecNumber>
    </recommendedName>
</protein>
<dbReference type="SUPFAM" id="SSF56672">
    <property type="entry name" value="DNA/RNA polymerases"/>
    <property type="match status" value="1"/>
</dbReference>
<comment type="caution">
    <text evidence="12">The sequence shown here is derived from an EMBL/GenBank/DDBJ whole genome shotgun (WGS) entry which is preliminary data.</text>
</comment>
<evidence type="ECO:0000259" key="11">
    <source>
        <dbReference type="PROSITE" id="PS50994"/>
    </source>
</evidence>
<dbReference type="Gene3D" id="2.40.70.10">
    <property type="entry name" value="Acid Proteases"/>
    <property type="match status" value="1"/>
</dbReference>
<dbReference type="InterPro" id="IPR043502">
    <property type="entry name" value="DNA/RNA_pol_sf"/>
</dbReference>
<dbReference type="FunFam" id="3.10.20.370:FF:000001">
    <property type="entry name" value="Retrovirus-related Pol polyprotein from transposon 17.6-like protein"/>
    <property type="match status" value="1"/>
</dbReference>
<dbReference type="InterPro" id="IPR012337">
    <property type="entry name" value="RNaseH-like_sf"/>
</dbReference>
<dbReference type="GO" id="GO:0004519">
    <property type="term" value="F:endonuclease activity"/>
    <property type="evidence" value="ECO:0007669"/>
    <property type="project" value="UniProtKB-KW"/>
</dbReference>
<evidence type="ECO:0000256" key="5">
    <source>
        <dbReference type="ARBA" id="ARBA00022759"/>
    </source>
</evidence>
<dbReference type="InterPro" id="IPR050951">
    <property type="entry name" value="Retrovirus_Pol_polyprotein"/>
</dbReference>
<dbReference type="InterPro" id="IPR043128">
    <property type="entry name" value="Rev_trsase/Diguanyl_cyclase"/>
</dbReference>
<dbReference type="InterPro" id="IPR036397">
    <property type="entry name" value="RNaseH_sf"/>
</dbReference>
<dbReference type="Pfam" id="PF17921">
    <property type="entry name" value="Integrase_H2C2"/>
    <property type="match status" value="1"/>
</dbReference>
<evidence type="ECO:0000256" key="2">
    <source>
        <dbReference type="ARBA" id="ARBA00022679"/>
    </source>
</evidence>
<dbReference type="SUPFAM" id="SSF53098">
    <property type="entry name" value="Ribonuclease H-like"/>
    <property type="match status" value="1"/>
</dbReference>
<dbReference type="GO" id="GO:0003964">
    <property type="term" value="F:RNA-directed DNA polymerase activity"/>
    <property type="evidence" value="ECO:0007669"/>
    <property type="project" value="UniProtKB-KW"/>
</dbReference>
<feature type="region of interest" description="Disordered" evidence="9">
    <location>
        <begin position="616"/>
        <end position="638"/>
    </location>
</feature>
<organism evidence="12 13">
    <name type="scientific">Rhodonia placenta</name>
    <dbReference type="NCBI Taxonomy" id="104341"/>
    <lineage>
        <taxon>Eukaryota</taxon>
        <taxon>Fungi</taxon>
        <taxon>Dikarya</taxon>
        <taxon>Basidiomycota</taxon>
        <taxon>Agaricomycotina</taxon>
        <taxon>Agaricomycetes</taxon>
        <taxon>Polyporales</taxon>
        <taxon>Adustoporiaceae</taxon>
        <taxon>Rhodonia</taxon>
    </lineage>
</organism>
<dbReference type="SUPFAM" id="SSF50630">
    <property type="entry name" value="Acid proteases"/>
    <property type="match status" value="1"/>
</dbReference>
<dbReference type="CDD" id="cd01647">
    <property type="entry name" value="RT_LTR"/>
    <property type="match status" value="1"/>
</dbReference>
<keyword evidence="3" id="KW-0548">Nucleotidyltransferase</keyword>
<dbReference type="FunFam" id="3.30.420.10:FF:000032">
    <property type="entry name" value="Retrovirus-related Pol polyprotein from transposon 297-like Protein"/>
    <property type="match status" value="1"/>
</dbReference>
<gene>
    <name evidence="12" type="ORF">IEO21_09972</name>
</gene>
<feature type="compositionally biased region" description="Basic and acidic residues" evidence="9">
    <location>
        <begin position="623"/>
        <end position="633"/>
    </location>
</feature>
<feature type="domain" description="Reverse transcriptase" evidence="10">
    <location>
        <begin position="233"/>
        <end position="413"/>
    </location>
</feature>
<dbReference type="InterPro" id="IPR041588">
    <property type="entry name" value="Integrase_H2C2"/>
</dbReference>
<reference evidence="12" key="1">
    <citation type="submission" date="2020-11" db="EMBL/GenBank/DDBJ databases">
        <authorList>
            <person name="Koelle M."/>
            <person name="Horta M.A.C."/>
            <person name="Nowrousian M."/>
            <person name="Ohm R.A."/>
            <person name="Benz P."/>
            <person name="Pilgard A."/>
        </authorList>
    </citation>
    <scope>NUCLEOTIDE SEQUENCE</scope>
    <source>
        <strain evidence="12">FPRL280</strain>
    </source>
</reference>
<evidence type="ECO:0000259" key="10">
    <source>
        <dbReference type="PROSITE" id="PS50878"/>
    </source>
</evidence>
<dbReference type="PANTHER" id="PTHR37984:SF5">
    <property type="entry name" value="PROTEIN NYNRIN-LIKE"/>
    <property type="match status" value="1"/>
</dbReference>
<keyword evidence="2" id="KW-0808">Transferase</keyword>
<dbReference type="Gene3D" id="3.30.420.10">
    <property type="entry name" value="Ribonuclease H-like superfamily/Ribonuclease H"/>
    <property type="match status" value="1"/>
</dbReference>
<dbReference type="GO" id="GO:0015074">
    <property type="term" value="P:DNA integration"/>
    <property type="evidence" value="ECO:0007669"/>
    <property type="project" value="InterPro"/>
</dbReference>
<dbReference type="InterPro" id="IPR041373">
    <property type="entry name" value="RT_RNaseH"/>
</dbReference>
<dbReference type="PROSITE" id="PS50878">
    <property type="entry name" value="RT_POL"/>
    <property type="match status" value="1"/>
</dbReference>
<dbReference type="GO" id="GO:0005634">
    <property type="term" value="C:nucleus"/>
    <property type="evidence" value="ECO:0007669"/>
    <property type="project" value="UniProtKB-ARBA"/>
</dbReference>
<dbReference type="CDD" id="cd09274">
    <property type="entry name" value="RNase_HI_RT_Ty3"/>
    <property type="match status" value="1"/>
</dbReference>
<reference evidence="12" key="2">
    <citation type="journal article" name="Front. Microbiol.">
        <title>Degradative Capacity of Two Strains of Rhodonia placenta: From Phenotype to Genotype.</title>
        <authorList>
            <person name="Kolle M."/>
            <person name="Horta M.A.C."/>
            <person name="Nowrousian M."/>
            <person name="Ohm R.A."/>
            <person name="Benz J.P."/>
            <person name="Pilgard A."/>
        </authorList>
    </citation>
    <scope>NUCLEOTIDE SEQUENCE</scope>
    <source>
        <strain evidence="12">FPRL280</strain>
    </source>
</reference>
<dbReference type="GO" id="GO:0016787">
    <property type="term" value="F:hydrolase activity"/>
    <property type="evidence" value="ECO:0007669"/>
    <property type="project" value="UniProtKB-KW"/>
</dbReference>
<dbReference type="Gene3D" id="3.10.10.10">
    <property type="entry name" value="HIV Type 1 Reverse Transcriptase, subunit A, domain 1"/>
    <property type="match status" value="1"/>
</dbReference>
<dbReference type="InterPro" id="IPR021109">
    <property type="entry name" value="Peptidase_aspartic_dom_sf"/>
</dbReference>
<evidence type="ECO:0000256" key="6">
    <source>
        <dbReference type="ARBA" id="ARBA00022801"/>
    </source>
</evidence>
<evidence type="ECO:0000313" key="13">
    <source>
        <dbReference type="Proteomes" id="UP000639403"/>
    </source>
</evidence>
<dbReference type="PANTHER" id="PTHR37984">
    <property type="entry name" value="PROTEIN CBG26694"/>
    <property type="match status" value="1"/>
</dbReference>
<keyword evidence="4" id="KW-0540">Nuclease</keyword>
<sequence length="1032" mass="118467">MVDSGATTKFINKRFVEKNKVQTRRLKEPIPLYNIDGTLNKDGSISEVAVLQMHIGEHVERTVFTVTDIGPEDVIIGLDWLREHNPEINWESGSLKLSRCPETCSARKTGRMEQAATVRDTGVRPTARRPWEQGVTLPGAPQLFVAAGHTYSQLFAEEEIKKKVVKTAEESVPTQYHEFLKVFSKEASERLPERKPYDHAIELVPGYSMFHLKVYPLSNNEQEELDKFLKEQLAKGYIHESKSPISSPFFFIKKKEGTLRPVQDYRRLNAITVKNRYPLPLIAEMVDKLCGAMLFTKFDVRWGYNNIRIKAGDEWKAAFVTNWGLYEPLVMFFGLTNSPATFQAMMNDIFHDLIIGGKVLVYLDDILVFSTNQEEHDKVTREVLQCLQDNDLFLKPKKCEWNVPKVDYVSYVFGGDEVAMDPAKLKGINEWPVPRNKKDVQKFRGFANFYRRFIKDFAKISRPLDRLTGNDPWHWGKEEQHTFDELKRLFATTPVLALYDPGRETRIEVDASGYATGGVLMQKQDDGKWHPIAFWSHAMDPAQRNYEIYDKEMLAIIEALDDWRHYLEGLPNQFEIVTDHKNLEYWRTSQHLTHRQARWSLFLARFDFRITHKAGTSNGKADALSRRSDHQVGDEDDNTDQVVLKQEHFRIAATQRGHALVTADQSLLKCIRECSDKDQIVAEALEKVQNLGLPQLQKGFEEWNAEQGLLLFHGMVHVPKNAELWWDIVKIHHDSPIAGHGGRARNYWWPGMCKLINEYVSTCDVCNHTKTFPAKPQGPLKPNEIPERPWQIITTDMIIGLPKSDGFDSILVTADRFTKQVHFSACHETLTAEGAADLYIHDIFKHHGAPAKVISDRGPQFASKYLHAVYKGLGIEPALSTAFHPQTDGQTKRWNQEIEQYLRAFTSHRQDDWAKQLPLAEFALNNRVHSATGHSPFFLHQGYHPEIQVRINPMSAMPAAADRLKILKEIRDDTCSALELSAERMKVYYDKHVQKAPVFALGDKVWLDARNLRLKQPSKKLSPKRLGPYAVR</sequence>
<evidence type="ECO:0000313" key="12">
    <source>
        <dbReference type="EMBL" id="KAF9802127.1"/>
    </source>
</evidence>
<accession>A0A8H7NTC3</accession>
<dbReference type="FunFam" id="3.30.70.270:FF:000020">
    <property type="entry name" value="Transposon Tf2-6 polyprotein-like Protein"/>
    <property type="match status" value="1"/>
</dbReference>
<dbReference type="Gene3D" id="1.10.340.70">
    <property type="match status" value="1"/>
</dbReference>
<dbReference type="Pfam" id="PF08284">
    <property type="entry name" value="RVP_2"/>
    <property type="match status" value="1"/>
</dbReference>
<evidence type="ECO:0000256" key="4">
    <source>
        <dbReference type="ARBA" id="ARBA00022722"/>
    </source>
</evidence>
<dbReference type="Pfam" id="PF17917">
    <property type="entry name" value="RT_RNaseH"/>
    <property type="match status" value="1"/>
</dbReference>
<dbReference type="InterPro" id="IPR001584">
    <property type="entry name" value="Integrase_cat-core"/>
</dbReference>
<evidence type="ECO:0000256" key="3">
    <source>
        <dbReference type="ARBA" id="ARBA00022695"/>
    </source>
</evidence>
<evidence type="ECO:0000256" key="7">
    <source>
        <dbReference type="ARBA" id="ARBA00022884"/>
    </source>
</evidence>
<dbReference type="Proteomes" id="UP000639403">
    <property type="component" value="Unassembled WGS sequence"/>
</dbReference>
<dbReference type="CDD" id="cd00303">
    <property type="entry name" value="retropepsin_like"/>
    <property type="match status" value="1"/>
</dbReference>
<proteinExistence type="predicted"/>
<evidence type="ECO:0000256" key="8">
    <source>
        <dbReference type="ARBA" id="ARBA00022918"/>
    </source>
</evidence>
<dbReference type="Gene3D" id="3.30.70.270">
    <property type="match status" value="2"/>
</dbReference>